<dbReference type="SUPFAM" id="SSF111369">
    <property type="entry name" value="HlyD-like secretion proteins"/>
    <property type="match status" value="1"/>
</dbReference>
<name>A0ABT0TQ62_9FLAO</name>
<evidence type="ECO:0000259" key="3">
    <source>
        <dbReference type="Pfam" id="PF25973"/>
    </source>
</evidence>
<dbReference type="EMBL" id="JAMLJM010000007">
    <property type="protein sequence ID" value="MCL9809630.1"/>
    <property type="molecule type" value="Genomic_DNA"/>
</dbReference>
<organism evidence="4 5">
    <name type="scientific">Flavobacterium luminosum</name>
    <dbReference type="NCBI Taxonomy" id="2949086"/>
    <lineage>
        <taxon>Bacteria</taxon>
        <taxon>Pseudomonadati</taxon>
        <taxon>Bacteroidota</taxon>
        <taxon>Flavobacteriia</taxon>
        <taxon>Flavobacteriales</taxon>
        <taxon>Flavobacteriaceae</taxon>
        <taxon>Flavobacterium</taxon>
    </lineage>
</organism>
<sequence>MKTIKNIYHLFFAAIVLASCGQKTETAENKEATNEFEVVLTENQLKNSKIELGTLDQKPVSNTIKVNGKITLAPEAIATISMPLGGYVKAIKVMQGMNVRKGQVLAVVEDPQYVQLQQDYLTTRQQLTFANKDFNRQKELNASKAVSDKTYEMAQSELAKQKITLKSLEEKLKLIGVNPSTLTANNISKSVSIYSPINGLVSKVEINLGKYVNASDMLFEVINNQHMFLKLNVYDKDASNLYIGQKVTAFSNNTSDSYNTSILYVNRNINEENAVEVITKINNVNGKLIPGNYMNAVIESQNNNAFVLNNEAIVNFEDKNYVFVSDNNTTFRMIEVEVGTKMKDYTEIKNSSVLSNKKVVVKDAYTLLMVLKNKEE</sequence>
<proteinExistence type="inferred from homology"/>
<dbReference type="Pfam" id="PF25973">
    <property type="entry name" value="BSH_CzcB"/>
    <property type="match status" value="1"/>
</dbReference>
<protein>
    <submittedName>
        <fullName evidence="4">Efflux RND transporter periplasmic adaptor subunit</fullName>
    </submittedName>
</protein>
<reference evidence="4 5" key="1">
    <citation type="submission" date="2022-05" db="EMBL/GenBank/DDBJ databases">
        <title>Flavobacterium sp., isolated from activated sludge.</title>
        <authorList>
            <person name="Ran Q."/>
        </authorList>
    </citation>
    <scope>NUCLEOTIDE SEQUENCE [LARGE SCALE GENOMIC DNA]</scope>
    <source>
        <strain evidence="4 5">HXWNR70</strain>
    </source>
</reference>
<dbReference type="InterPro" id="IPR051909">
    <property type="entry name" value="MFP_Cation_Efflux"/>
</dbReference>
<comment type="similarity">
    <text evidence="1">Belongs to the membrane fusion protein (MFP) (TC 8.A.1) family.</text>
</comment>
<keyword evidence="2" id="KW-0813">Transport</keyword>
<dbReference type="Gene3D" id="2.40.420.20">
    <property type="match status" value="1"/>
</dbReference>
<dbReference type="InterPro" id="IPR058647">
    <property type="entry name" value="BSH_CzcB-like"/>
</dbReference>
<dbReference type="RefSeq" id="WP_250593081.1">
    <property type="nucleotide sequence ID" value="NZ_JAMLJM010000007.1"/>
</dbReference>
<dbReference type="InterPro" id="IPR006143">
    <property type="entry name" value="RND_pump_MFP"/>
</dbReference>
<dbReference type="PANTHER" id="PTHR30097:SF4">
    <property type="entry name" value="SLR6042 PROTEIN"/>
    <property type="match status" value="1"/>
</dbReference>
<evidence type="ECO:0000256" key="1">
    <source>
        <dbReference type="ARBA" id="ARBA00009477"/>
    </source>
</evidence>
<dbReference type="Gene3D" id="1.10.287.470">
    <property type="entry name" value="Helix hairpin bin"/>
    <property type="match status" value="1"/>
</dbReference>
<keyword evidence="5" id="KW-1185">Reference proteome</keyword>
<evidence type="ECO:0000256" key="2">
    <source>
        <dbReference type="ARBA" id="ARBA00022448"/>
    </source>
</evidence>
<feature type="domain" description="CzcB-like barrel-sandwich hybrid" evidence="3">
    <location>
        <begin position="77"/>
        <end position="221"/>
    </location>
</feature>
<comment type="caution">
    <text evidence="4">The sequence shown here is derived from an EMBL/GenBank/DDBJ whole genome shotgun (WGS) entry which is preliminary data.</text>
</comment>
<dbReference type="PANTHER" id="PTHR30097">
    <property type="entry name" value="CATION EFFLUX SYSTEM PROTEIN CUSB"/>
    <property type="match status" value="1"/>
</dbReference>
<evidence type="ECO:0000313" key="5">
    <source>
        <dbReference type="Proteomes" id="UP001317191"/>
    </source>
</evidence>
<dbReference type="Gene3D" id="2.40.50.100">
    <property type="match status" value="1"/>
</dbReference>
<evidence type="ECO:0000313" key="4">
    <source>
        <dbReference type="EMBL" id="MCL9809630.1"/>
    </source>
</evidence>
<dbReference type="PROSITE" id="PS51257">
    <property type="entry name" value="PROKAR_LIPOPROTEIN"/>
    <property type="match status" value="1"/>
</dbReference>
<accession>A0ABT0TQ62</accession>
<dbReference type="Proteomes" id="UP001317191">
    <property type="component" value="Unassembled WGS sequence"/>
</dbReference>
<gene>
    <name evidence="4" type="ORF">NAT50_09695</name>
</gene>
<dbReference type="NCBIfam" id="TIGR01730">
    <property type="entry name" value="RND_mfp"/>
    <property type="match status" value="1"/>
</dbReference>